<name>L8WLJ7_THACA</name>
<protein>
    <submittedName>
        <fullName evidence="1">Uncharacterized protein</fullName>
    </submittedName>
</protein>
<comment type="caution">
    <text evidence="1">The sequence shown here is derived from an EMBL/GenBank/DDBJ whole genome shotgun (WGS) entry which is preliminary data.</text>
</comment>
<gene>
    <name evidence="1" type="ORF">AG1IA_06908</name>
</gene>
<dbReference type="Proteomes" id="UP000011668">
    <property type="component" value="Unassembled WGS sequence"/>
</dbReference>
<accession>L8WLJ7</accession>
<proteinExistence type="predicted"/>
<evidence type="ECO:0000313" key="2">
    <source>
        <dbReference type="Proteomes" id="UP000011668"/>
    </source>
</evidence>
<reference evidence="1 2" key="1">
    <citation type="journal article" date="2013" name="Nat. Commun.">
        <title>The evolution and pathogenic mechanisms of the rice sheath blight pathogen.</title>
        <authorList>
            <person name="Zheng A."/>
            <person name="Lin R."/>
            <person name="Xu L."/>
            <person name="Qin P."/>
            <person name="Tang C."/>
            <person name="Ai P."/>
            <person name="Zhang D."/>
            <person name="Liu Y."/>
            <person name="Sun Z."/>
            <person name="Feng H."/>
            <person name="Wang Y."/>
            <person name="Chen Y."/>
            <person name="Liang X."/>
            <person name="Fu R."/>
            <person name="Li Q."/>
            <person name="Zhang J."/>
            <person name="Yu X."/>
            <person name="Xie Z."/>
            <person name="Ding L."/>
            <person name="Guan P."/>
            <person name="Tang J."/>
            <person name="Liang Y."/>
            <person name="Wang S."/>
            <person name="Deng Q."/>
            <person name="Li S."/>
            <person name="Zhu J."/>
            <person name="Wang L."/>
            <person name="Liu H."/>
            <person name="Li P."/>
        </authorList>
    </citation>
    <scope>NUCLEOTIDE SEQUENCE [LARGE SCALE GENOMIC DNA]</scope>
    <source>
        <strain evidence="2">AG-1 IA</strain>
    </source>
</reference>
<evidence type="ECO:0000313" key="1">
    <source>
        <dbReference type="EMBL" id="ELU39046.1"/>
    </source>
</evidence>
<dbReference type="EMBL" id="AFRT01001943">
    <property type="protein sequence ID" value="ELU39046.1"/>
    <property type="molecule type" value="Genomic_DNA"/>
</dbReference>
<dbReference type="AlphaFoldDB" id="L8WLJ7"/>
<dbReference type="HOGENOM" id="CLU_3052023_0_0_1"/>
<keyword evidence="2" id="KW-1185">Reference proteome</keyword>
<sequence>MSTHANSVRDSQAACQVDEVSEQSSSSFTINGCVCWMLCDKACEDAKEQLSQSM</sequence>
<organism evidence="1 2">
    <name type="scientific">Thanatephorus cucumeris (strain AG1-IA)</name>
    <name type="common">Rice sheath blight fungus</name>
    <name type="synonym">Rhizoctonia solani</name>
    <dbReference type="NCBI Taxonomy" id="983506"/>
    <lineage>
        <taxon>Eukaryota</taxon>
        <taxon>Fungi</taxon>
        <taxon>Dikarya</taxon>
        <taxon>Basidiomycota</taxon>
        <taxon>Agaricomycotina</taxon>
        <taxon>Agaricomycetes</taxon>
        <taxon>Cantharellales</taxon>
        <taxon>Ceratobasidiaceae</taxon>
        <taxon>Rhizoctonia</taxon>
        <taxon>Rhizoctonia solani AG-1</taxon>
    </lineage>
</organism>